<keyword evidence="5 8" id="KW-0378">Hydrolase</keyword>
<reference evidence="8" key="1">
    <citation type="submission" date="2020-12" db="EMBL/GenBank/DDBJ databases">
        <title>Taurinivorans muris gen. nov., sp. nov., fundamental and realized metabolic niche of a ubiquitous sulfidogenic bacterium in the murine intestine.</title>
        <authorList>
            <person name="Ye H."/>
            <person name="Hanson B.T."/>
            <person name="Loy A."/>
        </authorList>
    </citation>
    <scope>NUCLEOTIDE SEQUENCE</scope>
    <source>
        <strain evidence="8">LT0009</strain>
    </source>
</reference>
<evidence type="ECO:0000256" key="5">
    <source>
        <dbReference type="ARBA" id="ARBA00022801"/>
    </source>
</evidence>
<dbReference type="RefSeq" id="WP_334315032.1">
    <property type="nucleotide sequence ID" value="NZ_CP065938.1"/>
</dbReference>
<evidence type="ECO:0000256" key="2">
    <source>
        <dbReference type="ARBA" id="ARBA00005628"/>
    </source>
</evidence>
<dbReference type="EMBL" id="CP065938">
    <property type="protein sequence ID" value="UWX05453.1"/>
    <property type="molecule type" value="Genomic_DNA"/>
</dbReference>
<evidence type="ECO:0000256" key="7">
    <source>
        <dbReference type="ARBA" id="ARBA00031828"/>
    </source>
</evidence>
<dbReference type="Proteomes" id="UP001058120">
    <property type="component" value="Chromosome"/>
</dbReference>
<dbReference type="InterPro" id="IPR036412">
    <property type="entry name" value="HAD-like_sf"/>
</dbReference>
<dbReference type="InterPro" id="IPR004446">
    <property type="entry name" value="Heptose_bisP_phosphatase"/>
</dbReference>
<evidence type="ECO:0000256" key="4">
    <source>
        <dbReference type="ARBA" id="ARBA00022723"/>
    </source>
</evidence>
<organism evidence="8 9">
    <name type="scientific">Taurinivorans muris</name>
    <dbReference type="NCBI Taxonomy" id="2787751"/>
    <lineage>
        <taxon>Bacteria</taxon>
        <taxon>Pseudomonadati</taxon>
        <taxon>Thermodesulfobacteriota</taxon>
        <taxon>Desulfovibrionia</taxon>
        <taxon>Desulfovibrionales</taxon>
        <taxon>Desulfovibrionaceae</taxon>
        <taxon>Taurinivorans</taxon>
    </lineage>
</organism>
<evidence type="ECO:0000256" key="1">
    <source>
        <dbReference type="ARBA" id="ARBA00004496"/>
    </source>
</evidence>
<evidence type="ECO:0000313" key="9">
    <source>
        <dbReference type="Proteomes" id="UP001058120"/>
    </source>
</evidence>
<sequence>MIKYLFADRDGTLILDKHYLSDPAQVELFPGVSNSLKLLRDNAIKIFVVTNQSGIGRGYFSENDFFACQEALKQLLLEKGVEISDYAFCPHAPEEECSCRKPALGMWEYLSQKHGICADECAMVGDKMEDVVFGIKAGFALSCLVLTGKGEQTARKFHLQRKGEPTGFSSEVFGIKQEKTKCYLVSTLSSLSDFIIKDSRD</sequence>
<dbReference type="InterPro" id="IPR006543">
    <property type="entry name" value="Histidinol-phos"/>
</dbReference>
<evidence type="ECO:0000256" key="3">
    <source>
        <dbReference type="ARBA" id="ARBA00022490"/>
    </source>
</evidence>
<accession>A0ABY5Y2H7</accession>
<keyword evidence="4" id="KW-0479">Metal-binding</keyword>
<comment type="similarity">
    <text evidence="2">Belongs to the GmhB family.</text>
</comment>
<dbReference type="InterPro" id="IPR023214">
    <property type="entry name" value="HAD_sf"/>
</dbReference>
<proteinExistence type="inferred from homology"/>
<protein>
    <recommendedName>
        <fullName evidence="7">D,D-heptose 1,7-bisphosphate phosphatase</fullName>
    </recommendedName>
</protein>
<name>A0ABY5Y2H7_9BACT</name>
<dbReference type="PANTHER" id="PTHR42891">
    <property type="entry name" value="D-GLYCERO-BETA-D-MANNO-HEPTOSE-1,7-BISPHOSPHATE 7-PHOSPHATASE"/>
    <property type="match status" value="1"/>
</dbReference>
<dbReference type="PANTHER" id="PTHR42891:SF1">
    <property type="entry name" value="D-GLYCERO-BETA-D-MANNO-HEPTOSE-1,7-BISPHOSPHATE 7-PHOSPHATASE"/>
    <property type="match status" value="1"/>
</dbReference>
<dbReference type="Pfam" id="PF13242">
    <property type="entry name" value="Hydrolase_like"/>
    <property type="match status" value="1"/>
</dbReference>
<keyword evidence="3" id="KW-0963">Cytoplasm</keyword>
<evidence type="ECO:0000313" key="8">
    <source>
        <dbReference type="EMBL" id="UWX05453.1"/>
    </source>
</evidence>
<dbReference type="NCBIfam" id="TIGR01662">
    <property type="entry name" value="HAD-SF-IIIA"/>
    <property type="match status" value="1"/>
</dbReference>
<evidence type="ECO:0000256" key="6">
    <source>
        <dbReference type="ARBA" id="ARBA00023277"/>
    </source>
</evidence>
<dbReference type="CDD" id="cd07503">
    <property type="entry name" value="HAD_HisB-N"/>
    <property type="match status" value="1"/>
</dbReference>
<keyword evidence="6" id="KW-0119">Carbohydrate metabolism</keyword>
<dbReference type="GO" id="GO:0016787">
    <property type="term" value="F:hydrolase activity"/>
    <property type="evidence" value="ECO:0007669"/>
    <property type="project" value="UniProtKB-KW"/>
</dbReference>
<keyword evidence="9" id="KW-1185">Reference proteome</keyword>
<dbReference type="Gene3D" id="3.40.50.1000">
    <property type="entry name" value="HAD superfamily/HAD-like"/>
    <property type="match status" value="1"/>
</dbReference>
<dbReference type="InterPro" id="IPR006549">
    <property type="entry name" value="HAD-SF_hydro_IIIA"/>
</dbReference>
<dbReference type="NCBIfam" id="TIGR01656">
    <property type="entry name" value="Histidinol-ppas"/>
    <property type="match status" value="1"/>
</dbReference>
<comment type="subcellular location">
    <subcellularLocation>
        <location evidence="1">Cytoplasm</location>
    </subcellularLocation>
</comment>
<dbReference type="SUPFAM" id="SSF56784">
    <property type="entry name" value="HAD-like"/>
    <property type="match status" value="1"/>
</dbReference>
<gene>
    <name evidence="8" type="ORF">JBF11_08380</name>
</gene>